<keyword evidence="1" id="KW-0472">Membrane</keyword>
<reference evidence="2 3" key="1">
    <citation type="submission" date="2019-08" db="EMBL/GenBank/DDBJ databases">
        <title>Archaea genome.</title>
        <authorList>
            <person name="Kajale S."/>
            <person name="Shouche Y."/>
            <person name="Deshpande N."/>
            <person name="Sharma A."/>
        </authorList>
    </citation>
    <scope>NUCLEOTIDE SEQUENCE [LARGE SCALE GENOMIC DNA]</scope>
    <source>
        <strain evidence="2 3">ESP3B_9</strain>
    </source>
</reference>
<accession>A0A5D5AVQ7</accession>
<name>A0A5D5AVQ7_9EURY</name>
<feature type="transmembrane region" description="Helical" evidence="1">
    <location>
        <begin position="29"/>
        <end position="51"/>
    </location>
</feature>
<feature type="transmembrane region" description="Helical" evidence="1">
    <location>
        <begin position="129"/>
        <end position="149"/>
    </location>
</feature>
<organism evidence="2 3">
    <name type="scientific">Natrialba swarupiae</name>
    <dbReference type="NCBI Taxonomy" id="2448032"/>
    <lineage>
        <taxon>Archaea</taxon>
        <taxon>Methanobacteriati</taxon>
        <taxon>Methanobacteriota</taxon>
        <taxon>Stenosarchaea group</taxon>
        <taxon>Halobacteria</taxon>
        <taxon>Halobacteriales</taxon>
        <taxon>Natrialbaceae</taxon>
        <taxon>Natrialba</taxon>
    </lineage>
</organism>
<feature type="transmembrane region" description="Helical" evidence="1">
    <location>
        <begin position="57"/>
        <end position="86"/>
    </location>
</feature>
<keyword evidence="1" id="KW-0812">Transmembrane</keyword>
<proteinExistence type="predicted"/>
<protein>
    <submittedName>
        <fullName evidence="2">Uncharacterized protein</fullName>
    </submittedName>
</protein>
<evidence type="ECO:0000256" key="1">
    <source>
        <dbReference type="SAM" id="Phobius"/>
    </source>
</evidence>
<dbReference type="EMBL" id="VTAW01000003">
    <property type="protein sequence ID" value="TYT63211.1"/>
    <property type="molecule type" value="Genomic_DNA"/>
</dbReference>
<sequence>MSDEKTSIRIFVAVSTSFRSVVSEPLLRAVETVSVLPIVVLAGVAVFQVVYSDPDPQAGLVFAAVIIVWPFLSSVIVLLLGCVSLIRYVHDFTVSKLLVALLCFHTILALYVIFMFSAGFAIGESESGVLVPLGLVIGSSIAFTVCVLLQAARTIVSGCASFIRS</sequence>
<gene>
    <name evidence="2" type="ORF">FYC77_03820</name>
</gene>
<evidence type="ECO:0000313" key="2">
    <source>
        <dbReference type="EMBL" id="TYT63211.1"/>
    </source>
</evidence>
<keyword evidence="3" id="KW-1185">Reference proteome</keyword>
<dbReference type="Proteomes" id="UP000324104">
    <property type="component" value="Unassembled WGS sequence"/>
</dbReference>
<feature type="transmembrane region" description="Helical" evidence="1">
    <location>
        <begin position="98"/>
        <end position="123"/>
    </location>
</feature>
<dbReference type="RefSeq" id="WP_149080187.1">
    <property type="nucleotide sequence ID" value="NZ_VTAW01000003.1"/>
</dbReference>
<keyword evidence="1" id="KW-1133">Transmembrane helix</keyword>
<dbReference type="AlphaFoldDB" id="A0A5D5AVQ7"/>
<evidence type="ECO:0000313" key="3">
    <source>
        <dbReference type="Proteomes" id="UP000324104"/>
    </source>
</evidence>
<comment type="caution">
    <text evidence="2">The sequence shown here is derived from an EMBL/GenBank/DDBJ whole genome shotgun (WGS) entry which is preliminary data.</text>
</comment>